<sequence>MAIQIEIKPNNNESTASTMRRFSRKVKSAGIIKKAKSLRYSNRKISKTMQKKQALRLKKKKEVVEKLIKMGKAKDTMRKRAPISNSTTSDSAK</sequence>
<feature type="compositionally biased region" description="Polar residues" evidence="1">
    <location>
        <begin position="9"/>
        <end position="20"/>
    </location>
</feature>
<accession>A0A2H0DZV8</accession>
<feature type="region of interest" description="Disordered" evidence="1">
    <location>
        <begin position="1"/>
        <end position="21"/>
    </location>
</feature>
<dbReference type="Proteomes" id="UP000231143">
    <property type="component" value="Unassembled WGS sequence"/>
</dbReference>
<dbReference type="AlphaFoldDB" id="A0A2H0DZV8"/>
<dbReference type="EMBL" id="PCTT01000016">
    <property type="protein sequence ID" value="PIP87229.1"/>
    <property type="molecule type" value="Genomic_DNA"/>
</dbReference>
<feature type="compositionally biased region" description="Polar residues" evidence="1">
    <location>
        <begin position="83"/>
        <end position="93"/>
    </location>
</feature>
<comment type="caution">
    <text evidence="2">The sequence shown here is derived from an EMBL/GenBank/DDBJ whole genome shotgun (WGS) entry which is preliminary data.</text>
</comment>
<organism evidence="2 3">
    <name type="scientific">Candidatus Campbellbacteria bacterium CG22_combo_CG10-13_8_21_14_all_36_13</name>
    <dbReference type="NCBI Taxonomy" id="1974529"/>
    <lineage>
        <taxon>Bacteria</taxon>
        <taxon>Candidatus Campbelliibacteriota</taxon>
    </lineage>
</organism>
<feature type="region of interest" description="Disordered" evidence="1">
    <location>
        <begin position="68"/>
        <end position="93"/>
    </location>
</feature>
<reference evidence="2 3" key="1">
    <citation type="submission" date="2017-09" db="EMBL/GenBank/DDBJ databases">
        <title>Depth-based differentiation of microbial function through sediment-hosted aquifers and enrichment of novel symbionts in the deep terrestrial subsurface.</title>
        <authorList>
            <person name="Probst A.J."/>
            <person name="Ladd B."/>
            <person name="Jarett J.K."/>
            <person name="Geller-Mcgrath D.E."/>
            <person name="Sieber C.M."/>
            <person name="Emerson J.B."/>
            <person name="Anantharaman K."/>
            <person name="Thomas B.C."/>
            <person name="Malmstrom R."/>
            <person name="Stieglmeier M."/>
            <person name="Klingl A."/>
            <person name="Woyke T."/>
            <person name="Ryan C.M."/>
            <person name="Banfield J.F."/>
        </authorList>
    </citation>
    <scope>NUCLEOTIDE SEQUENCE [LARGE SCALE GENOMIC DNA]</scope>
    <source>
        <strain evidence="2">CG22_combo_CG10-13_8_21_14_all_36_13</strain>
    </source>
</reference>
<evidence type="ECO:0008006" key="4">
    <source>
        <dbReference type="Google" id="ProtNLM"/>
    </source>
</evidence>
<gene>
    <name evidence="2" type="ORF">COW81_01320</name>
</gene>
<proteinExistence type="predicted"/>
<feature type="compositionally biased region" description="Basic and acidic residues" evidence="1">
    <location>
        <begin position="68"/>
        <end position="78"/>
    </location>
</feature>
<evidence type="ECO:0000313" key="2">
    <source>
        <dbReference type="EMBL" id="PIP87229.1"/>
    </source>
</evidence>
<protein>
    <recommendedName>
        <fullName evidence="4">30S ribosomal protein S21</fullName>
    </recommendedName>
</protein>
<evidence type="ECO:0000256" key="1">
    <source>
        <dbReference type="SAM" id="MobiDB-lite"/>
    </source>
</evidence>
<name>A0A2H0DZV8_9BACT</name>
<evidence type="ECO:0000313" key="3">
    <source>
        <dbReference type="Proteomes" id="UP000231143"/>
    </source>
</evidence>